<evidence type="ECO:0000313" key="2">
    <source>
        <dbReference type="Proteomes" id="UP000276834"/>
    </source>
</evidence>
<comment type="caution">
    <text evidence="1">The sequence shown here is derived from an EMBL/GenBank/DDBJ whole genome shotgun (WGS) entry which is preliminary data.</text>
</comment>
<proteinExistence type="predicted"/>
<dbReference type="EMBL" id="QUSF01000001">
    <property type="protein sequence ID" value="RLW13148.1"/>
    <property type="molecule type" value="Genomic_DNA"/>
</dbReference>
<protein>
    <submittedName>
        <fullName evidence="1">Uncharacterized protein</fullName>
    </submittedName>
</protein>
<accession>A0A3L8T0J7</accession>
<reference evidence="1 2" key="1">
    <citation type="journal article" date="2018" name="Proc. R. Soc. B">
        <title>A non-coding region near Follistatin controls head colour polymorphism in the Gouldian finch.</title>
        <authorList>
            <person name="Toomey M.B."/>
            <person name="Marques C.I."/>
            <person name="Andrade P."/>
            <person name="Araujo P.M."/>
            <person name="Sabatino S."/>
            <person name="Gazda M.A."/>
            <person name="Afonso S."/>
            <person name="Lopes R.J."/>
            <person name="Corbo J.C."/>
            <person name="Carneiro M."/>
        </authorList>
    </citation>
    <scope>NUCLEOTIDE SEQUENCE [LARGE SCALE GENOMIC DNA]</scope>
    <source>
        <strain evidence="1">Red01</strain>
        <tissue evidence="1">Muscle</tissue>
    </source>
</reference>
<evidence type="ECO:0000313" key="1">
    <source>
        <dbReference type="EMBL" id="RLW13148.1"/>
    </source>
</evidence>
<dbReference type="Proteomes" id="UP000276834">
    <property type="component" value="Unassembled WGS sequence"/>
</dbReference>
<organism evidence="1 2">
    <name type="scientific">Chloebia gouldiae</name>
    <name type="common">Gouldian finch</name>
    <name type="synonym">Erythrura gouldiae</name>
    <dbReference type="NCBI Taxonomy" id="44316"/>
    <lineage>
        <taxon>Eukaryota</taxon>
        <taxon>Metazoa</taxon>
        <taxon>Chordata</taxon>
        <taxon>Craniata</taxon>
        <taxon>Vertebrata</taxon>
        <taxon>Euteleostomi</taxon>
        <taxon>Archelosauria</taxon>
        <taxon>Archosauria</taxon>
        <taxon>Dinosauria</taxon>
        <taxon>Saurischia</taxon>
        <taxon>Theropoda</taxon>
        <taxon>Coelurosauria</taxon>
        <taxon>Aves</taxon>
        <taxon>Neognathae</taxon>
        <taxon>Neoaves</taxon>
        <taxon>Telluraves</taxon>
        <taxon>Australaves</taxon>
        <taxon>Passeriformes</taxon>
        <taxon>Passeroidea</taxon>
        <taxon>Passeridae</taxon>
        <taxon>Chloebia</taxon>
    </lineage>
</organism>
<keyword evidence="2" id="KW-1185">Reference proteome</keyword>
<gene>
    <name evidence="1" type="ORF">DV515_00000354</name>
</gene>
<name>A0A3L8T0J7_CHLGU</name>
<sequence length="71" mass="8306">MFNTENVSYPFSSQLLKYENISPLCIINFKKLWLIHSARCQEAKYTCSGRKKDSILWQHSLYTTASTIDLE</sequence>
<dbReference type="AlphaFoldDB" id="A0A3L8T0J7"/>